<dbReference type="PANTHER" id="PTHR47822">
    <property type="entry name" value="CARBOHYDRATE BINDING DOMAIN CONTAINING PROTEIN"/>
    <property type="match status" value="1"/>
</dbReference>
<dbReference type="OrthoDB" id="10251741at2759"/>
<evidence type="ECO:0000256" key="3">
    <source>
        <dbReference type="PROSITE-ProRule" id="PRU00221"/>
    </source>
</evidence>
<dbReference type="PROSITE" id="PS50294">
    <property type="entry name" value="WD_REPEATS_REGION"/>
    <property type="match status" value="1"/>
</dbReference>
<dbReference type="RefSeq" id="XP_011297249.1">
    <property type="nucleotide sequence ID" value="XM_011298947.1"/>
</dbReference>
<evidence type="ECO:0000313" key="4">
    <source>
        <dbReference type="Proteomes" id="UP000694866"/>
    </source>
</evidence>
<name>A0A9R1SU91_9HYME</name>
<keyword evidence="2" id="KW-0677">Repeat</keyword>
<dbReference type="PANTHER" id="PTHR47822:SF2">
    <property type="entry name" value="F-BOX AND WD-40 DOMAIN PROTEIN 7"/>
    <property type="match status" value="1"/>
</dbReference>
<protein>
    <submittedName>
        <fullName evidence="5">WD repeat-containing protein 5 homolog isoform X1</fullName>
    </submittedName>
</protein>
<proteinExistence type="predicted"/>
<dbReference type="InterPro" id="IPR036322">
    <property type="entry name" value="WD40_repeat_dom_sf"/>
</dbReference>
<feature type="repeat" description="WD" evidence="3">
    <location>
        <begin position="238"/>
        <end position="280"/>
    </location>
</feature>
<reference evidence="5" key="1">
    <citation type="submission" date="2025-08" db="UniProtKB">
        <authorList>
            <consortium name="RefSeq"/>
        </authorList>
    </citation>
    <scope>IDENTIFICATION</scope>
    <source>
        <strain evidence="5">USDA-PBARC FA_bdor</strain>
        <tissue evidence="5">Whole organism</tissue>
    </source>
</reference>
<evidence type="ECO:0000256" key="1">
    <source>
        <dbReference type="ARBA" id="ARBA00022574"/>
    </source>
</evidence>
<dbReference type="KEGG" id="fas:105263004"/>
<dbReference type="PROSITE" id="PS50082">
    <property type="entry name" value="WD_REPEATS_2"/>
    <property type="match status" value="1"/>
</dbReference>
<dbReference type="AlphaFoldDB" id="A0A9R1SU91"/>
<dbReference type="GeneID" id="105263004"/>
<dbReference type="SUPFAM" id="SSF50978">
    <property type="entry name" value="WD40 repeat-like"/>
    <property type="match status" value="1"/>
</dbReference>
<dbReference type="InterPro" id="IPR019775">
    <property type="entry name" value="WD40_repeat_CS"/>
</dbReference>
<organism evidence="4 5">
    <name type="scientific">Fopius arisanus</name>
    <dbReference type="NCBI Taxonomy" id="64838"/>
    <lineage>
        <taxon>Eukaryota</taxon>
        <taxon>Metazoa</taxon>
        <taxon>Ecdysozoa</taxon>
        <taxon>Arthropoda</taxon>
        <taxon>Hexapoda</taxon>
        <taxon>Insecta</taxon>
        <taxon>Pterygota</taxon>
        <taxon>Neoptera</taxon>
        <taxon>Endopterygota</taxon>
        <taxon>Hymenoptera</taxon>
        <taxon>Apocrita</taxon>
        <taxon>Ichneumonoidea</taxon>
        <taxon>Braconidae</taxon>
        <taxon>Opiinae</taxon>
        <taxon>Fopius</taxon>
    </lineage>
</organism>
<evidence type="ECO:0000313" key="5">
    <source>
        <dbReference type="RefSeq" id="XP_011297249.1"/>
    </source>
</evidence>
<dbReference type="InterPro" id="IPR015943">
    <property type="entry name" value="WD40/YVTN_repeat-like_dom_sf"/>
</dbReference>
<dbReference type="Pfam" id="PF00400">
    <property type="entry name" value="WD40"/>
    <property type="match status" value="1"/>
</dbReference>
<dbReference type="Gene3D" id="2.130.10.10">
    <property type="entry name" value="YVTN repeat-like/Quinoprotein amine dehydrogenase"/>
    <property type="match status" value="2"/>
</dbReference>
<evidence type="ECO:0000256" key="2">
    <source>
        <dbReference type="ARBA" id="ARBA00022737"/>
    </source>
</evidence>
<keyword evidence="4" id="KW-1185">Reference proteome</keyword>
<dbReference type="PROSITE" id="PS00678">
    <property type="entry name" value="WD_REPEATS_1"/>
    <property type="match status" value="1"/>
</dbReference>
<accession>A0A9R1SU91</accession>
<dbReference type="SMART" id="SM00320">
    <property type="entry name" value="WD40"/>
    <property type="match status" value="4"/>
</dbReference>
<keyword evidence="1 3" id="KW-0853">WD repeat</keyword>
<dbReference type="InterPro" id="IPR001680">
    <property type="entry name" value="WD40_rpt"/>
</dbReference>
<gene>
    <name evidence="5" type="primary">LOC105263004</name>
</gene>
<dbReference type="Proteomes" id="UP000694866">
    <property type="component" value="Unplaced"/>
</dbReference>
<sequence>MPSVGLSNSVIYLNLNIMRKSLRQSVISSQASASKSRQSIPRTSTLGPRKLSRKVSYAVVKSHHQAGDVDEDNRLAEVEQGLHLEGDITILSQIEGTQEILCLSYTETFDYLGIGLADGTVRLINRKTGEFEGTLRDEEINQNPGTTTSIKHRPVQGALPVTQTLTATYVTGCVKCWHYPTGRCLYTIRENRQTLGLAYHPTLPKFVTVGDDTKLCVYDEETKALERILQASNSPDVMNGHRSRVFAACFNPRSSHEIISGGWDDTIQFWDIREPHASRFISGVHICGDSIDISQDGKEILTCSWSKQDPIKLWDYGTGKLIDTLEPDPWESLLYTGKFVGSSFASCGGCDANLFRIIDLTSKKTLSAIKKLPGGVYDIDVGPPHSKFQKKSVRRPPPPRIAFCSGKTVFEVESNI</sequence>